<evidence type="ECO:0000313" key="2">
    <source>
        <dbReference type="EMBL" id="MCD5316216.1"/>
    </source>
</evidence>
<keyword evidence="1" id="KW-1133">Transmembrane helix</keyword>
<dbReference type="EMBL" id="JAJOMB010000028">
    <property type="protein sequence ID" value="MCD5316216.1"/>
    <property type="molecule type" value="Genomic_DNA"/>
</dbReference>
<sequence>MFSRSRAPVDPDVFPSTPRARRTALWTTASIVVVVVIAAGSFLFLRPDPEPPATPSAPVGASAQIERRDLSTEQTLSGEVGYGTSTELSGRVEATVTWLPKPGRKIQLGQQLYRADDRPVSLFYGKLPLYRPIAGKKLVGRDVRLVSDNLSALGYDVGATSLEPVRDGKPLRSGESALTSDLVKAIKRWQEDTGRDVTGRVEIGDVQVQQGPVRVDSALVQVGASTDQPLLTVTANRKVVTVSASMSQAGSISKDDRATVSLPDGTEIPARVRSKGRTYSSQEGVQEEEQKLAVTIVVDKAKALKGIDTAEVQVKFVARTVKDALVVPVEALVSLREGGYAIQRTDDGGLVAVETGMFADGLVEITGDGLEPGLSVVVAS</sequence>
<proteinExistence type="predicted"/>
<accession>A0A9X1NM25</accession>
<keyword evidence="1" id="KW-0472">Membrane</keyword>
<dbReference type="Gene3D" id="2.40.420.20">
    <property type="match status" value="1"/>
</dbReference>
<dbReference type="Proteomes" id="UP001138997">
    <property type="component" value="Unassembled WGS sequence"/>
</dbReference>
<gene>
    <name evidence="2" type="ORF">LR394_35500</name>
</gene>
<evidence type="ECO:0000313" key="3">
    <source>
        <dbReference type="Proteomes" id="UP001138997"/>
    </source>
</evidence>
<dbReference type="RefSeq" id="WP_231449069.1">
    <property type="nucleotide sequence ID" value="NZ_JAJOMB010000028.1"/>
</dbReference>
<reference evidence="2" key="1">
    <citation type="submission" date="2021-11" db="EMBL/GenBank/DDBJ databases">
        <title>Streptomyces corallinus and Kineosporia corallina sp. nov., two new coral-derived marine actinobacteria.</title>
        <authorList>
            <person name="Buangrab K."/>
            <person name="Sutthacheep M."/>
            <person name="Yeemin T."/>
            <person name="Harunari E."/>
            <person name="Igarashi Y."/>
            <person name="Sripreechasak P."/>
            <person name="Kanchanasin P."/>
            <person name="Tanasupawat S."/>
            <person name="Phongsopitanun W."/>
        </authorList>
    </citation>
    <scope>NUCLEOTIDE SEQUENCE</scope>
    <source>
        <strain evidence="2">JCM 31032</strain>
    </source>
</reference>
<organism evidence="2 3">
    <name type="scientific">Kineosporia babensis</name>
    <dbReference type="NCBI Taxonomy" id="499548"/>
    <lineage>
        <taxon>Bacteria</taxon>
        <taxon>Bacillati</taxon>
        <taxon>Actinomycetota</taxon>
        <taxon>Actinomycetes</taxon>
        <taxon>Kineosporiales</taxon>
        <taxon>Kineosporiaceae</taxon>
        <taxon>Kineosporia</taxon>
    </lineage>
</organism>
<dbReference type="AlphaFoldDB" id="A0A9X1NM25"/>
<feature type="transmembrane region" description="Helical" evidence="1">
    <location>
        <begin position="24"/>
        <end position="45"/>
    </location>
</feature>
<keyword evidence="3" id="KW-1185">Reference proteome</keyword>
<protein>
    <submittedName>
        <fullName evidence="2">Efflux RND transporter periplasmic adaptor subunit</fullName>
    </submittedName>
</protein>
<keyword evidence="1" id="KW-0812">Transmembrane</keyword>
<evidence type="ECO:0000256" key="1">
    <source>
        <dbReference type="SAM" id="Phobius"/>
    </source>
</evidence>
<comment type="caution">
    <text evidence="2">The sequence shown here is derived from an EMBL/GenBank/DDBJ whole genome shotgun (WGS) entry which is preliminary data.</text>
</comment>
<name>A0A9X1NM25_9ACTN</name>